<proteinExistence type="predicted"/>
<sequence>YRCLDCVQGGYFCLTCIASTHQANPLHHVQRWDYVEWKDSSLKDLGVSIKLGHNSAKCPNVVDGTFDLNLLDISGVHYLRLNSCACPNTTDYRELLRLRWAALTPFDLRYAVSFDLIEGFLKKNYESHISYRDYLAQVL</sequence>
<protein>
    <recommendedName>
        <fullName evidence="1">CxC2-like cysteine cluster KDZ transposase-associated domain-containing protein</fullName>
    </recommendedName>
</protein>
<feature type="domain" description="CxC2-like cysteine cluster KDZ transposase-associated" evidence="1">
    <location>
        <begin position="42"/>
        <end position="136"/>
    </location>
</feature>
<dbReference type="EMBL" id="KQ085890">
    <property type="protein sequence ID" value="KLO18894.1"/>
    <property type="molecule type" value="Genomic_DNA"/>
</dbReference>
<evidence type="ECO:0000313" key="3">
    <source>
        <dbReference type="Proteomes" id="UP000053477"/>
    </source>
</evidence>
<evidence type="ECO:0000259" key="1">
    <source>
        <dbReference type="Pfam" id="PF18803"/>
    </source>
</evidence>
<dbReference type="Proteomes" id="UP000053477">
    <property type="component" value="Unassembled WGS sequence"/>
</dbReference>
<feature type="non-terminal residue" evidence="2">
    <location>
        <position position="1"/>
    </location>
</feature>
<feature type="non-terminal residue" evidence="2">
    <location>
        <position position="139"/>
    </location>
</feature>
<accession>A0A0H2S4L3</accession>
<dbReference type="AlphaFoldDB" id="A0A0H2S4L3"/>
<evidence type="ECO:0000313" key="2">
    <source>
        <dbReference type="EMBL" id="KLO18894.1"/>
    </source>
</evidence>
<dbReference type="InterPro" id="IPR041457">
    <property type="entry name" value="CxC2_KDZ-assoc"/>
</dbReference>
<dbReference type="STRING" id="27342.A0A0H2S4L3"/>
<dbReference type="Pfam" id="PF18803">
    <property type="entry name" value="CxC2"/>
    <property type="match status" value="1"/>
</dbReference>
<name>A0A0H2S4L3_9AGAM</name>
<dbReference type="OrthoDB" id="3004525at2759"/>
<gene>
    <name evidence="2" type="ORF">SCHPADRAFT_794981</name>
</gene>
<organism evidence="2 3">
    <name type="scientific">Schizopora paradoxa</name>
    <dbReference type="NCBI Taxonomy" id="27342"/>
    <lineage>
        <taxon>Eukaryota</taxon>
        <taxon>Fungi</taxon>
        <taxon>Dikarya</taxon>
        <taxon>Basidiomycota</taxon>
        <taxon>Agaricomycotina</taxon>
        <taxon>Agaricomycetes</taxon>
        <taxon>Hymenochaetales</taxon>
        <taxon>Schizoporaceae</taxon>
        <taxon>Schizopora</taxon>
    </lineage>
</organism>
<keyword evidence="3" id="KW-1185">Reference proteome</keyword>
<dbReference type="InParanoid" id="A0A0H2S4L3"/>
<reference evidence="2 3" key="1">
    <citation type="submission" date="2015-04" db="EMBL/GenBank/DDBJ databases">
        <title>Complete genome sequence of Schizopora paradoxa KUC8140, a cosmopolitan wood degrader in East Asia.</title>
        <authorList>
            <consortium name="DOE Joint Genome Institute"/>
            <person name="Min B."/>
            <person name="Park H."/>
            <person name="Jang Y."/>
            <person name="Kim J.-J."/>
            <person name="Kim K.H."/>
            <person name="Pangilinan J."/>
            <person name="Lipzen A."/>
            <person name="Riley R."/>
            <person name="Grigoriev I.V."/>
            <person name="Spatafora J.W."/>
            <person name="Choi I.-G."/>
        </authorList>
    </citation>
    <scope>NUCLEOTIDE SEQUENCE [LARGE SCALE GENOMIC DNA]</scope>
    <source>
        <strain evidence="2 3">KUC8140</strain>
    </source>
</reference>